<dbReference type="GO" id="GO:0005615">
    <property type="term" value="C:extracellular space"/>
    <property type="evidence" value="ECO:0007669"/>
    <property type="project" value="TreeGrafter"/>
</dbReference>
<dbReference type="GO" id="GO:0009948">
    <property type="term" value="P:anterior/posterior axis specification"/>
    <property type="evidence" value="ECO:0007669"/>
    <property type="project" value="TreeGrafter"/>
</dbReference>
<dbReference type="GO" id="GO:0005160">
    <property type="term" value="F:transforming growth factor beta receptor binding"/>
    <property type="evidence" value="ECO:0007669"/>
    <property type="project" value="InterPro"/>
</dbReference>
<dbReference type="FunFam" id="2.60.120.970:FF:000024">
    <property type="entry name" value="Left-right determination factor"/>
    <property type="match status" value="1"/>
</dbReference>
<dbReference type="Pfam" id="PF00688">
    <property type="entry name" value="TGFb_propeptide"/>
    <property type="match status" value="1"/>
</dbReference>
<dbReference type="InterPro" id="IPR017948">
    <property type="entry name" value="TGFb_CS"/>
</dbReference>
<evidence type="ECO:0000256" key="2">
    <source>
        <dbReference type="ARBA" id="ARBA00006656"/>
    </source>
</evidence>
<dbReference type="GO" id="GO:0005125">
    <property type="term" value="F:cytokine activity"/>
    <property type="evidence" value="ECO:0007669"/>
    <property type="project" value="TreeGrafter"/>
</dbReference>
<dbReference type="PANTHER" id="PTHR11848:SF226">
    <property type="entry name" value="LEFT-RIGHT DETERMINATION FACTOR"/>
    <property type="match status" value="1"/>
</dbReference>
<dbReference type="PANTHER" id="PTHR11848">
    <property type="entry name" value="TGF-BETA FAMILY"/>
    <property type="match status" value="1"/>
</dbReference>
<comment type="similarity">
    <text evidence="2 6">Belongs to the TGF-beta family.</text>
</comment>
<keyword evidence="3" id="KW-0964">Secreted</keyword>
<dbReference type="PRINTS" id="PR01427">
    <property type="entry name" value="TGFBETA4"/>
</dbReference>
<name>A0A7L1TRK3_PHANI</name>
<organism evidence="9 10">
    <name type="scientific">Phainopepla nitens</name>
    <name type="common">Phainopepla</name>
    <dbReference type="NCBI Taxonomy" id="161653"/>
    <lineage>
        <taxon>Eukaryota</taxon>
        <taxon>Metazoa</taxon>
        <taxon>Chordata</taxon>
        <taxon>Craniata</taxon>
        <taxon>Vertebrata</taxon>
        <taxon>Euteleostomi</taxon>
        <taxon>Archelosauria</taxon>
        <taxon>Archosauria</taxon>
        <taxon>Dinosauria</taxon>
        <taxon>Saurischia</taxon>
        <taxon>Theropoda</taxon>
        <taxon>Coelurosauria</taxon>
        <taxon>Aves</taxon>
        <taxon>Neognathae</taxon>
        <taxon>Neoaves</taxon>
        <taxon>Telluraves</taxon>
        <taxon>Australaves</taxon>
        <taxon>Passeriformes</taxon>
        <taxon>Bombycillidae</taxon>
        <taxon>Phainopepla</taxon>
    </lineage>
</organism>
<evidence type="ECO:0000256" key="6">
    <source>
        <dbReference type="RuleBase" id="RU000354"/>
    </source>
</evidence>
<dbReference type="SMART" id="SM00204">
    <property type="entry name" value="TGFB"/>
    <property type="match status" value="1"/>
</dbReference>
<evidence type="ECO:0000313" key="10">
    <source>
        <dbReference type="Proteomes" id="UP000579685"/>
    </source>
</evidence>
<keyword evidence="7" id="KW-0732">Signal</keyword>
<proteinExistence type="inferred from homology"/>
<dbReference type="Pfam" id="PF00019">
    <property type="entry name" value="TGF_beta"/>
    <property type="match status" value="1"/>
</dbReference>
<dbReference type="FunFam" id="2.10.90.10:FF:000047">
    <property type="entry name" value="Left-right determination factor"/>
    <property type="match status" value="1"/>
</dbReference>
<evidence type="ECO:0000259" key="8">
    <source>
        <dbReference type="PROSITE" id="PS51362"/>
    </source>
</evidence>
<dbReference type="SUPFAM" id="SSF57501">
    <property type="entry name" value="Cystine-knot cytokines"/>
    <property type="match status" value="1"/>
</dbReference>
<dbReference type="Proteomes" id="UP000579685">
    <property type="component" value="Unassembled WGS sequence"/>
</dbReference>
<accession>A0A7L1TRK3</accession>
<evidence type="ECO:0000256" key="1">
    <source>
        <dbReference type="ARBA" id="ARBA00004613"/>
    </source>
</evidence>
<dbReference type="PROSITE" id="PS51362">
    <property type="entry name" value="TGF_BETA_2"/>
    <property type="match status" value="1"/>
</dbReference>
<evidence type="ECO:0000313" key="9">
    <source>
        <dbReference type="EMBL" id="NXO63280.1"/>
    </source>
</evidence>
<evidence type="ECO:0000256" key="3">
    <source>
        <dbReference type="ARBA" id="ARBA00022525"/>
    </source>
</evidence>
<evidence type="ECO:0000256" key="5">
    <source>
        <dbReference type="ARBA" id="ARBA00023157"/>
    </source>
</evidence>
<dbReference type="EMBL" id="VXBQ01002767">
    <property type="protein sequence ID" value="NXO63280.1"/>
    <property type="molecule type" value="Genomic_DNA"/>
</dbReference>
<keyword evidence="5" id="KW-1015">Disulfide bond</keyword>
<dbReference type="InterPro" id="IPR001839">
    <property type="entry name" value="TGF-b_C"/>
</dbReference>
<dbReference type="InterPro" id="IPR003942">
    <property type="entry name" value="LRDF"/>
</dbReference>
<evidence type="ECO:0000256" key="4">
    <source>
        <dbReference type="ARBA" id="ARBA00023030"/>
    </source>
</evidence>
<feature type="chain" id="PRO_5029721043" evidence="7">
    <location>
        <begin position="21"/>
        <end position="356"/>
    </location>
</feature>
<sequence length="356" mass="40501">MDLRCARMLCALCLVLAVQAFTQEEFKEVVLKQLGLSEVPKFHKRDLVDLVIPDHVKNKYMSMLKRQRVKRRALPTLAGILRGIPGHTGEVLYSDTITRQKLMFDMEGRIPKNSEVTMAELKLFKMPLDRASLPAKQSHRPVSNARVSVYWVQWQHDGTNRTSLIDSRLVPIRESGWKSFDVTQAVHYWLRNERREPMFLEVWIEGERVGSYASEMAKAVRFTSQDPRDKALGKPELVLYTLNLDDYGSPGDCREEAAMGKSTCCRQKHYISFRELPWAQHWILEPAGFQAYRCSGSCLQPPRALRRPGSGPRSCAAAGSSALPVIYLARRGNRTEIEAAEFPNMIVERCSCVTDG</sequence>
<dbReference type="PROSITE" id="PS00250">
    <property type="entry name" value="TGF_BETA_1"/>
    <property type="match status" value="1"/>
</dbReference>
<comment type="caution">
    <text evidence="9">The sequence shown here is derived from an EMBL/GenBank/DDBJ whole genome shotgun (WGS) entry which is preliminary data.</text>
</comment>
<dbReference type="CDD" id="cd13758">
    <property type="entry name" value="TGF_beta_LEFTY1_2"/>
    <property type="match status" value="1"/>
</dbReference>
<gene>
    <name evidence="9" type="primary">Lefty2</name>
    <name evidence="9" type="ORF">PHANIT_R02828</name>
</gene>
<dbReference type="AlphaFoldDB" id="A0A7L1TRK3"/>
<dbReference type="Gene3D" id="2.10.90.10">
    <property type="entry name" value="Cystine-knot cytokines"/>
    <property type="match status" value="1"/>
</dbReference>
<protein>
    <submittedName>
        <fullName evidence="9">LFTY2 factor</fullName>
    </submittedName>
</protein>
<dbReference type="InterPro" id="IPR001111">
    <property type="entry name" value="TGF-b_propeptide"/>
</dbReference>
<evidence type="ECO:0000256" key="7">
    <source>
        <dbReference type="SAM" id="SignalP"/>
    </source>
</evidence>
<dbReference type="GO" id="GO:0008083">
    <property type="term" value="F:growth factor activity"/>
    <property type="evidence" value="ECO:0007669"/>
    <property type="project" value="UniProtKB-KW"/>
</dbReference>
<dbReference type="PIRSF" id="PIRSF037402">
    <property type="entry name" value="TGFb4"/>
    <property type="match status" value="1"/>
</dbReference>
<keyword evidence="10" id="KW-1185">Reference proteome</keyword>
<feature type="signal peptide" evidence="7">
    <location>
        <begin position="1"/>
        <end position="20"/>
    </location>
</feature>
<feature type="domain" description="TGF-beta family profile" evidence="8">
    <location>
        <begin position="254"/>
        <end position="353"/>
    </location>
</feature>
<dbReference type="InterPro" id="IPR029034">
    <property type="entry name" value="Cystine-knot_cytokine"/>
</dbReference>
<feature type="non-terminal residue" evidence="9">
    <location>
        <position position="356"/>
    </location>
</feature>
<feature type="non-terminal residue" evidence="9">
    <location>
        <position position="1"/>
    </location>
</feature>
<reference evidence="9 10" key="1">
    <citation type="submission" date="2019-09" db="EMBL/GenBank/DDBJ databases">
        <title>Bird 10,000 Genomes (B10K) Project - Family phase.</title>
        <authorList>
            <person name="Zhang G."/>
        </authorList>
    </citation>
    <scope>NUCLEOTIDE SEQUENCE [LARGE SCALE GENOMIC DNA]</scope>
    <source>
        <strain evidence="9">B10K-DU-002-32</strain>
        <tissue evidence="9">Muscle</tissue>
    </source>
</reference>
<keyword evidence="4 6" id="KW-0339">Growth factor</keyword>
<dbReference type="Gene3D" id="2.60.120.970">
    <property type="match status" value="1"/>
</dbReference>
<comment type="subcellular location">
    <subcellularLocation>
        <location evidence="1">Secreted</location>
    </subcellularLocation>
</comment>
<dbReference type="InterPro" id="IPR015615">
    <property type="entry name" value="TGF-beta-rel"/>
</dbReference>